<gene>
    <name evidence="1" type="ORF">BS47DRAFT_602620</name>
</gene>
<proteinExistence type="predicted"/>
<keyword evidence="2" id="KW-1185">Reference proteome</keyword>
<comment type="caution">
    <text evidence="1">The sequence shown here is derived from an EMBL/GenBank/DDBJ whole genome shotgun (WGS) entry which is preliminary data.</text>
</comment>
<dbReference type="EMBL" id="MU128936">
    <property type="protein sequence ID" value="KAF9516758.1"/>
    <property type="molecule type" value="Genomic_DNA"/>
</dbReference>
<organism evidence="1 2">
    <name type="scientific">Hydnum rufescens UP504</name>
    <dbReference type="NCBI Taxonomy" id="1448309"/>
    <lineage>
        <taxon>Eukaryota</taxon>
        <taxon>Fungi</taxon>
        <taxon>Dikarya</taxon>
        <taxon>Basidiomycota</taxon>
        <taxon>Agaricomycotina</taxon>
        <taxon>Agaricomycetes</taxon>
        <taxon>Cantharellales</taxon>
        <taxon>Hydnaceae</taxon>
        <taxon>Hydnum</taxon>
    </lineage>
</organism>
<sequence>MEAICESRKFANVKASRARQVNIIACFNQEEVQSSQYHILTIFNLSIPHDWFCVQLRPRRLPHPPIIQATSTHAEPSYKLRYVAGSPLHMKVYLQFHHRHR</sequence>
<reference evidence="1" key="1">
    <citation type="journal article" date="2020" name="Nat. Commun.">
        <title>Large-scale genome sequencing of mycorrhizal fungi provides insights into the early evolution of symbiotic traits.</title>
        <authorList>
            <person name="Miyauchi S."/>
            <person name="Kiss E."/>
            <person name="Kuo A."/>
            <person name="Drula E."/>
            <person name="Kohler A."/>
            <person name="Sanchez-Garcia M."/>
            <person name="Morin E."/>
            <person name="Andreopoulos B."/>
            <person name="Barry K.W."/>
            <person name="Bonito G."/>
            <person name="Buee M."/>
            <person name="Carver A."/>
            <person name="Chen C."/>
            <person name="Cichocki N."/>
            <person name="Clum A."/>
            <person name="Culley D."/>
            <person name="Crous P.W."/>
            <person name="Fauchery L."/>
            <person name="Girlanda M."/>
            <person name="Hayes R.D."/>
            <person name="Keri Z."/>
            <person name="LaButti K."/>
            <person name="Lipzen A."/>
            <person name="Lombard V."/>
            <person name="Magnuson J."/>
            <person name="Maillard F."/>
            <person name="Murat C."/>
            <person name="Nolan M."/>
            <person name="Ohm R.A."/>
            <person name="Pangilinan J."/>
            <person name="Pereira M.F."/>
            <person name="Perotto S."/>
            <person name="Peter M."/>
            <person name="Pfister S."/>
            <person name="Riley R."/>
            <person name="Sitrit Y."/>
            <person name="Stielow J.B."/>
            <person name="Szollosi G."/>
            <person name="Zifcakova L."/>
            <person name="Stursova M."/>
            <person name="Spatafora J.W."/>
            <person name="Tedersoo L."/>
            <person name="Vaario L.M."/>
            <person name="Yamada A."/>
            <person name="Yan M."/>
            <person name="Wang P."/>
            <person name="Xu J."/>
            <person name="Bruns T."/>
            <person name="Baldrian P."/>
            <person name="Vilgalys R."/>
            <person name="Dunand C."/>
            <person name="Henrissat B."/>
            <person name="Grigoriev I.V."/>
            <person name="Hibbett D."/>
            <person name="Nagy L.G."/>
            <person name="Martin F.M."/>
        </authorList>
    </citation>
    <scope>NUCLEOTIDE SEQUENCE</scope>
    <source>
        <strain evidence="1">UP504</strain>
    </source>
</reference>
<evidence type="ECO:0000313" key="2">
    <source>
        <dbReference type="Proteomes" id="UP000886523"/>
    </source>
</evidence>
<evidence type="ECO:0000313" key="1">
    <source>
        <dbReference type="EMBL" id="KAF9516758.1"/>
    </source>
</evidence>
<accession>A0A9P6DZI3</accession>
<dbReference type="AlphaFoldDB" id="A0A9P6DZI3"/>
<dbReference type="Proteomes" id="UP000886523">
    <property type="component" value="Unassembled WGS sequence"/>
</dbReference>
<name>A0A9P6DZI3_9AGAM</name>
<protein>
    <submittedName>
        <fullName evidence="1">Uncharacterized protein</fullName>
    </submittedName>
</protein>